<protein>
    <submittedName>
        <fullName evidence="1">Uncharacterized protein</fullName>
    </submittedName>
</protein>
<dbReference type="Proteomes" id="UP000887159">
    <property type="component" value="Unassembled WGS sequence"/>
</dbReference>
<sequence length="90" mass="10528">MIRERPACVIGLEIRRFSPLFSRRIQRVSNSPKMVTNLIVKSSNWSPKLTTLNWLYHQDFANFPLNHYYNESTSTGFNRSNPPLPPFPFS</sequence>
<organism evidence="1 2">
    <name type="scientific">Trichonephila clavipes</name>
    <name type="common">Golden silk orbweaver</name>
    <name type="synonym">Nephila clavipes</name>
    <dbReference type="NCBI Taxonomy" id="2585209"/>
    <lineage>
        <taxon>Eukaryota</taxon>
        <taxon>Metazoa</taxon>
        <taxon>Ecdysozoa</taxon>
        <taxon>Arthropoda</taxon>
        <taxon>Chelicerata</taxon>
        <taxon>Arachnida</taxon>
        <taxon>Araneae</taxon>
        <taxon>Araneomorphae</taxon>
        <taxon>Entelegynae</taxon>
        <taxon>Araneoidea</taxon>
        <taxon>Nephilidae</taxon>
        <taxon>Trichonephila</taxon>
    </lineage>
</organism>
<proteinExistence type="predicted"/>
<keyword evidence="2" id="KW-1185">Reference proteome</keyword>
<accession>A0A8X6S5W0</accession>
<evidence type="ECO:0000313" key="1">
    <source>
        <dbReference type="EMBL" id="GFY02586.1"/>
    </source>
</evidence>
<gene>
    <name evidence="1" type="ORF">TNCV_3504661</name>
</gene>
<dbReference type="EMBL" id="BMAU01021233">
    <property type="protein sequence ID" value="GFY02586.1"/>
    <property type="molecule type" value="Genomic_DNA"/>
</dbReference>
<dbReference type="AlphaFoldDB" id="A0A8X6S5W0"/>
<reference evidence="1" key="1">
    <citation type="submission" date="2020-08" db="EMBL/GenBank/DDBJ databases">
        <title>Multicomponent nature underlies the extraordinary mechanical properties of spider dragline silk.</title>
        <authorList>
            <person name="Kono N."/>
            <person name="Nakamura H."/>
            <person name="Mori M."/>
            <person name="Yoshida Y."/>
            <person name="Ohtoshi R."/>
            <person name="Malay A.D."/>
            <person name="Moran D.A.P."/>
            <person name="Tomita M."/>
            <person name="Numata K."/>
            <person name="Arakawa K."/>
        </authorList>
    </citation>
    <scope>NUCLEOTIDE SEQUENCE</scope>
</reference>
<evidence type="ECO:0000313" key="2">
    <source>
        <dbReference type="Proteomes" id="UP000887159"/>
    </source>
</evidence>
<name>A0A8X6S5W0_TRICX</name>
<comment type="caution">
    <text evidence="1">The sequence shown here is derived from an EMBL/GenBank/DDBJ whole genome shotgun (WGS) entry which is preliminary data.</text>
</comment>